<dbReference type="EMBL" id="JARYMX010000002">
    <property type="protein sequence ID" value="KAJ9560294.1"/>
    <property type="molecule type" value="Genomic_DNA"/>
</dbReference>
<feature type="domain" description="PORR" evidence="2">
    <location>
        <begin position="43"/>
        <end position="358"/>
    </location>
</feature>
<dbReference type="InterPro" id="IPR045040">
    <property type="entry name" value="PORR_fam"/>
</dbReference>
<evidence type="ECO:0000313" key="3">
    <source>
        <dbReference type="EMBL" id="KAJ9560294.1"/>
    </source>
</evidence>
<accession>A0AA38TG21</accession>
<protein>
    <recommendedName>
        <fullName evidence="2">PORR domain-containing protein</fullName>
    </recommendedName>
</protein>
<proteinExistence type="predicted"/>
<feature type="compositionally biased region" description="Acidic residues" evidence="1">
    <location>
        <begin position="383"/>
        <end position="402"/>
    </location>
</feature>
<dbReference type="PANTHER" id="PTHR31476:SF16">
    <property type="entry name" value="F14O23.23 PROTEIN"/>
    <property type="match status" value="1"/>
</dbReference>
<sequence>MQHHFILTFLRRPTRRYHTHNAAATATSTSTSTSSVVTSINWVRDRALDHAVEKERDLKPMINLKNLLISEPSKSLPISIISDKRSSLGIPIRPMDFIRKYPSVFQEFLPGGLGIHPHVKLTPETLTLDAEERVLFDSEIQKQDAANRLLKLLMIARINKLPISVIDCLKWDLGLPNDYTESVVPRFPDYFQVTGNGDELELVCWSDDVAVSVMEKNKMGSFPMQYSRGFEVDKKFKKWVDGWQKLPYVSPYKNAMDLQANSDESDKWIVGVLHEVLHLLVPKRTEKENLLFLGEYLGVRSRFKRALLQHPGIFYVSSKLNTHTVVLREGYKRDLLVSKVQHPLMSLRSKYIHFMNMVTENKSKNAHQVVGSKKEKTATQDSNEGEDNESECVTDSESEQEGDEKVASLSDSEPEGLRMDDDMEGEELVVDGRTPTKKRAFEGEVQKGRRLNPKDSPRRNTPNARSSENDGRRRGGRKSRKNTFDEKTNSETNQTFDRRGRGISRKSSETHQTFDRRGGGISRKNSETNQMSDGRGRGISRKNMFDENMNSETNQTSDRRGGGISRKNSDTNQTFGRRGGGISRKNSETNQTFGRRGGGISRENMFDKKMDSDTNKTSERRGITRERNPPIFLRTESPGARKARGRSSQRPSGSRTRESRS</sequence>
<dbReference type="Proteomes" id="UP001172457">
    <property type="component" value="Chromosome 2"/>
</dbReference>
<name>A0AA38TG21_9ASTR</name>
<keyword evidence="4" id="KW-1185">Reference proteome</keyword>
<evidence type="ECO:0000259" key="2">
    <source>
        <dbReference type="Pfam" id="PF11955"/>
    </source>
</evidence>
<reference evidence="3" key="1">
    <citation type="submission" date="2023-03" db="EMBL/GenBank/DDBJ databases">
        <title>Chromosome-scale reference genome and RAD-based genetic map of yellow starthistle (Centaurea solstitialis) reveal putative structural variation and QTLs associated with invader traits.</title>
        <authorList>
            <person name="Reatini B."/>
            <person name="Cang F.A."/>
            <person name="Jiang Q."/>
            <person name="Mckibben M.T.W."/>
            <person name="Barker M.S."/>
            <person name="Rieseberg L.H."/>
            <person name="Dlugosch K.M."/>
        </authorList>
    </citation>
    <scope>NUCLEOTIDE SEQUENCE</scope>
    <source>
        <strain evidence="3">CAN-66</strain>
        <tissue evidence="3">Leaf</tissue>
    </source>
</reference>
<gene>
    <name evidence="3" type="ORF">OSB04_005454</name>
</gene>
<dbReference type="GO" id="GO:0003723">
    <property type="term" value="F:RNA binding"/>
    <property type="evidence" value="ECO:0007669"/>
    <property type="project" value="InterPro"/>
</dbReference>
<dbReference type="PANTHER" id="PTHR31476">
    <property type="entry name" value="PROTEIN WHAT'S THIS FACTOR 1 HOMOLOG, CHLOROPLASTIC"/>
    <property type="match status" value="1"/>
</dbReference>
<dbReference type="Pfam" id="PF11955">
    <property type="entry name" value="PORR"/>
    <property type="match status" value="1"/>
</dbReference>
<feature type="region of interest" description="Disordered" evidence="1">
    <location>
        <begin position="363"/>
        <end position="661"/>
    </location>
</feature>
<feature type="compositionally biased region" description="Basic and acidic residues" evidence="1">
    <location>
        <begin position="496"/>
        <end position="518"/>
    </location>
</feature>
<dbReference type="AlphaFoldDB" id="A0AA38TG21"/>
<organism evidence="3 4">
    <name type="scientific">Centaurea solstitialis</name>
    <name type="common">yellow star-thistle</name>
    <dbReference type="NCBI Taxonomy" id="347529"/>
    <lineage>
        <taxon>Eukaryota</taxon>
        <taxon>Viridiplantae</taxon>
        <taxon>Streptophyta</taxon>
        <taxon>Embryophyta</taxon>
        <taxon>Tracheophyta</taxon>
        <taxon>Spermatophyta</taxon>
        <taxon>Magnoliopsida</taxon>
        <taxon>eudicotyledons</taxon>
        <taxon>Gunneridae</taxon>
        <taxon>Pentapetalae</taxon>
        <taxon>asterids</taxon>
        <taxon>campanulids</taxon>
        <taxon>Asterales</taxon>
        <taxon>Asteraceae</taxon>
        <taxon>Carduoideae</taxon>
        <taxon>Cardueae</taxon>
        <taxon>Centaureinae</taxon>
        <taxon>Centaurea</taxon>
    </lineage>
</organism>
<feature type="compositionally biased region" description="Basic and acidic residues" evidence="1">
    <location>
        <begin position="439"/>
        <end position="458"/>
    </location>
</feature>
<evidence type="ECO:0000313" key="4">
    <source>
        <dbReference type="Proteomes" id="UP001172457"/>
    </source>
</evidence>
<feature type="compositionally biased region" description="Basic and acidic residues" evidence="1">
    <location>
        <begin position="604"/>
        <end position="628"/>
    </location>
</feature>
<dbReference type="InterPro" id="IPR021099">
    <property type="entry name" value="PORR_domain"/>
</dbReference>
<evidence type="ECO:0000256" key="1">
    <source>
        <dbReference type="SAM" id="MobiDB-lite"/>
    </source>
</evidence>
<comment type="caution">
    <text evidence="3">The sequence shown here is derived from an EMBL/GenBank/DDBJ whole genome shotgun (WGS) entry which is preliminary data.</text>
</comment>